<dbReference type="PANTHER" id="PTHR38011:SF2">
    <property type="entry name" value="BIFUNCTIONAL DEAMINASE-REDUCTASE DOMAIN PROTEIN"/>
    <property type="match status" value="1"/>
</dbReference>
<dbReference type="GO" id="GO:0008703">
    <property type="term" value="F:5-amino-6-(5-phosphoribosylamino)uracil reductase activity"/>
    <property type="evidence" value="ECO:0007669"/>
    <property type="project" value="InterPro"/>
</dbReference>
<dbReference type="AlphaFoldDB" id="A0A4P6EST7"/>
<dbReference type="RefSeq" id="WP_129204562.1">
    <property type="nucleotide sequence ID" value="NZ_CP035495.1"/>
</dbReference>
<dbReference type="Proteomes" id="UP000291758">
    <property type="component" value="Chromosome"/>
</dbReference>
<feature type="region of interest" description="Disordered" evidence="1">
    <location>
        <begin position="72"/>
        <end position="106"/>
    </location>
</feature>
<dbReference type="InterPro" id="IPR050765">
    <property type="entry name" value="Riboflavin_Biosynth_HTPR"/>
</dbReference>
<dbReference type="KEGG" id="xyl:ET495_09625"/>
<feature type="domain" description="Bacterial bifunctional deaminase-reductase C-terminal" evidence="2">
    <location>
        <begin position="4"/>
        <end position="184"/>
    </location>
</feature>
<evidence type="ECO:0000313" key="3">
    <source>
        <dbReference type="EMBL" id="QAY63467.1"/>
    </source>
</evidence>
<reference evidence="3 4" key="1">
    <citation type="submission" date="2019-01" db="EMBL/GenBank/DDBJ databases">
        <title>Genome sequencing of strain 2JSPR-7.</title>
        <authorList>
            <person name="Heo J."/>
            <person name="Kim S.-J."/>
            <person name="Kim J.-S."/>
            <person name="Hong S.-B."/>
            <person name="Kwon S.-W."/>
        </authorList>
    </citation>
    <scope>NUCLEOTIDE SEQUENCE [LARGE SCALE GENOMIC DNA]</scope>
    <source>
        <strain evidence="3 4">2JSPR-7</strain>
    </source>
</reference>
<dbReference type="InterPro" id="IPR002734">
    <property type="entry name" value="RibDG_C"/>
</dbReference>
<dbReference type="PANTHER" id="PTHR38011">
    <property type="entry name" value="DIHYDROFOLATE REDUCTASE FAMILY PROTEIN (AFU_ORTHOLOGUE AFUA_8G06820)"/>
    <property type="match status" value="1"/>
</dbReference>
<protein>
    <submittedName>
        <fullName evidence="3">Deaminase</fullName>
    </submittedName>
</protein>
<dbReference type="SUPFAM" id="SSF53597">
    <property type="entry name" value="Dihydrofolate reductase-like"/>
    <property type="match status" value="1"/>
</dbReference>
<dbReference type="OrthoDB" id="7342392at2"/>
<evidence type="ECO:0000313" key="4">
    <source>
        <dbReference type="Proteomes" id="UP000291758"/>
    </source>
</evidence>
<name>A0A4P6EST7_9MICO</name>
<dbReference type="Pfam" id="PF01872">
    <property type="entry name" value="RibD_C"/>
    <property type="match status" value="1"/>
</dbReference>
<dbReference type="Gene3D" id="3.40.430.10">
    <property type="entry name" value="Dihydrofolate Reductase, subunit A"/>
    <property type="match status" value="1"/>
</dbReference>
<proteinExistence type="predicted"/>
<accession>A0A4P6EST7</accession>
<sequence length="198" mass="21389">MGTVTVYEHITLDGVMQAPWRADTDVRGGFAHGGWATGYDDDVLAQITATMLASSTGLLLGIRTYEDLLRHATTDAPGPPPQELLDTPKHVVSRDPSTPLPYPNSELHAGDAHLTVRRLKESWDGTLTVLGSGELVQALDAAGLVDEYVLLIYPILLGSGHRLFAEEHHKDLRLLDATPTTTGVLACRYAVGRLTTAR</sequence>
<evidence type="ECO:0000256" key="1">
    <source>
        <dbReference type="SAM" id="MobiDB-lite"/>
    </source>
</evidence>
<dbReference type="InterPro" id="IPR024072">
    <property type="entry name" value="DHFR-like_dom_sf"/>
</dbReference>
<organism evidence="3 4">
    <name type="scientific">Xylanimonas allomyrinae</name>
    <dbReference type="NCBI Taxonomy" id="2509459"/>
    <lineage>
        <taxon>Bacteria</taxon>
        <taxon>Bacillati</taxon>
        <taxon>Actinomycetota</taxon>
        <taxon>Actinomycetes</taxon>
        <taxon>Micrococcales</taxon>
        <taxon>Promicromonosporaceae</taxon>
        <taxon>Xylanimonas</taxon>
    </lineage>
</organism>
<gene>
    <name evidence="3" type="ORF">ET495_09625</name>
</gene>
<keyword evidence="4" id="KW-1185">Reference proteome</keyword>
<dbReference type="EMBL" id="CP035495">
    <property type="protein sequence ID" value="QAY63467.1"/>
    <property type="molecule type" value="Genomic_DNA"/>
</dbReference>
<evidence type="ECO:0000259" key="2">
    <source>
        <dbReference type="Pfam" id="PF01872"/>
    </source>
</evidence>
<dbReference type="GO" id="GO:0009231">
    <property type="term" value="P:riboflavin biosynthetic process"/>
    <property type="evidence" value="ECO:0007669"/>
    <property type="project" value="InterPro"/>
</dbReference>